<reference evidence="3" key="1">
    <citation type="journal article" date="2017" name="Genome Biol.">
        <title>Comparative genomics reveals high biological diversity and specific adaptations in the industrially and medically important fungal genus Aspergillus.</title>
        <authorList>
            <person name="de Vries R.P."/>
            <person name="Riley R."/>
            <person name="Wiebenga A."/>
            <person name="Aguilar-Osorio G."/>
            <person name="Amillis S."/>
            <person name="Uchima C.A."/>
            <person name="Anderluh G."/>
            <person name="Asadollahi M."/>
            <person name="Askin M."/>
            <person name="Barry K."/>
            <person name="Battaglia E."/>
            <person name="Bayram O."/>
            <person name="Benocci T."/>
            <person name="Braus-Stromeyer S.A."/>
            <person name="Caldana C."/>
            <person name="Canovas D."/>
            <person name="Cerqueira G.C."/>
            <person name="Chen F."/>
            <person name="Chen W."/>
            <person name="Choi C."/>
            <person name="Clum A."/>
            <person name="Dos Santos R.A."/>
            <person name="Damasio A.R."/>
            <person name="Diallinas G."/>
            <person name="Emri T."/>
            <person name="Fekete E."/>
            <person name="Flipphi M."/>
            <person name="Freyberg S."/>
            <person name="Gallo A."/>
            <person name="Gournas C."/>
            <person name="Habgood R."/>
            <person name="Hainaut M."/>
            <person name="Harispe M.L."/>
            <person name="Henrissat B."/>
            <person name="Hilden K.S."/>
            <person name="Hope R."/>
            <person name="Hossain A."/>
            <person name="Karabika E."/>
            <person name="Karaffa L."/>
            <person name="Karanyi Z."/>
            <person name="Krasevec N."/>
            <person name="Kuo A."/>
            <person name="Kusch H."/>
            <person name="LaButti K."/>
            <person name="Lagendijk E.L."/>
            <person name="Lapidus A."/>
            <person name="Levasseur A."/>
            <person name="Lindquist E."/>
            <person name="Lipzen A."/>
            <person name="Logrieco A.F."/>
            <person name="MacCabe A."/>
            <person name="Maekelae M.R."/>
            <person name="Malavazi I."/>
            <person name="Melin P."/>
            <person name="Meyer V."/>
            <person name="Mielnichuk N."/>
            <person name="Miskei M."/>
            <person name="Molnar A.P."/>
            <person name="Mule G."/>
            <person name="Ngan C.Y."/>
            <person name="Orejas M."/>
            <person name="Orosz E."/>
            <person name="Ouedraogo J.P."/>
            <person name="Overkamp K.M."/>
            <person name="Park H.-S."/>
            <person name="Perrone G."/>
            <person name="Piumi F."/>
            <person name="Punt P.J."/>
            <person name="Ram A.F."/>
            <person name="Ramon A."/>
            <person name="Rauscher S."/>
            <person name="Record E."/>
            <person name="Riano-Pachon D.M."/>
            <person name="Robert V."/>
            <person name="Roehrig J."/>
            <person name="Ruller R."/>
            <person name="Salamov A."/>
            <person name="Salih N.S."/>
            <person name="Samson R.A."/>
            <person name="Sandor E."/>
            <person name="Sanguinetti M."/>
            <person name="Schuetze T."/>
            <person name="Sepcic K."/>
            <person name="Shelest E."/>
            <person name="Sherlock G."/>
            <person name="Sophianopoulou V."/>
            <person name="Squina F.M."/>
            <person name="Sun H."/>
            <person name="Susca A."/>
            <person name="Todd R.B."/>
            <person name="Tsang A."/>
            <person name="Unkles S.E."/>
            <person name="van de Wiele N."/>
            <person name="van Rossen-Uffink D."/>
            <person name="Oliveira J.V."/>
            <person name="Vesth T.C."/>
            <person name="Visser J."/>
            <person name="Yu J.-H."/>
            <person name="Zhou M."/>
            <person name="Andersen M.R."/>
            <person name="Archer D.B."/>
            <person name="Baker S.E."/>
            <person name="Benoit I."/>
            <person name="Brakhage A.A."/>
            <person name="Braus G.H."/>
            <person name="Fischer R."/>
            <person name="Frisvad J.C."/>
            <person name="Goldman G.H."/>
            <person name="Houbraken J."/>
            <person name="Oakley B."/>
            <person name="Pocsi I."/>
            <person name="Scazzocchio C."/>
            <person name="Seiboth B."/>
            <person name="vanKuyk P.A."/>
            <person name="Wortman J."/>
            <person name="Dyer P.S."/>
            <person name="Grigoriev I.V."/>
        </authorList>
    </citation>
    <scope>NUCLEOTIDE SEQUENCE [LARGE SCALE GENOMIC DNA]</scope>
    <source>
        <strain evidence="3">CBS 134.48</strain>
    </source>
</reference>
<accession>A0A1L9MYG8</accession>
<name>A0A1L9MYG8_ASPTC</name>
<feature type="non-terminal residue" evidence="2">
    <location>
        <position position="1"/>
    </location>
</feature>
<proteinExistence type="predicted"/>
<keyword evidence="3" id="KW-1185">Reference proteome</keyword>
<evidence type="ECO:0000313" key="3">
    <source>
        <dbReference type="Proteomes" id="UP000184304"/>
    </source>
</evidence>
<keyword evidence="1" id="KW-0472">Membrane</keyword>
<feature type="non-terminal residue" evidence="2">
    <location>
        <position position="50"/>
    </location>
</feature>
<dbReference type="Proteomes" id="UP000184304">
    <property type="component" value="Unassembled WGS sequence"/>
</dbReference>
<keyword evidence="1" id="KW-0812">Transmembrane</keyword>
<organism evidence="2 3">
    <name type="scientific">Aspergillus tubingensis (strain CBS 134.48)</name>
    <dbReference type="NCBI Taxonomy" id="767770"/>
    <lineage>
        <taxon>Eukaryota</taxon>
        <taxon>Fungi</taxon>
        <taxon>Dikarya</taxon>
        <taxon>Ascomycota</taxon>
        <taxon>Pezizomycotina</taxon>
        <taxon>Eurotiomycetes</taxon>
        <taxon>Eurotiomycetidae</taxon>
        <taxon>Eurotiales</taxon>
        <taxon>Aspergillaceae</taxon>
        <taxon>Aspergillus</taxon>
        <taxon>Aspergillus subgen. Circumdati</taxon>
    </lineage>
</organism>
<dbReference type="VEuPathDB" id="FungiDB:ASPTUDRAFT_151518"/>
<protein>
    <submittedName>
        <fullName evidence="2">Uncharacterized protein</fullName>
    </submittedName>
</protein>
<keyword evidence="1" id="KW-1133">Transmembrane helix</keyword>
<dbReference type="EMBL" id="KV878205">
    <property type="protein sequence ID" value="OJI82074.1"/>
    <property type="molecule type" value="Genomic_DNA"/>
</dbReference>
<feature type="transmembrane region" description="Helical" evidence="1">
    <location>
        <begin position="31"/>
        <end position="48"/>
    </location>
</feature>
<dbReference type="AlphaFoldDB" id="A0A1L9MYG8"/>
<gene>
    <name evidence="2" type="ORF">ASPTUDRAFT_151518</name>
</gene>
<evidence type="ECO:0000256" key="1">
    <source>
        <dbReference type="SAM" id="Phobius"/>
    </source>
</evidence>
<sequence>VSPISCRYVVLLFSLVSSVTAAKRSVSLIPFLFLSAFFAFPVGSRSVHPN</sequence>
<evidence type="ECO:0000313" key="2">
    <source>
        <dbReference type="EMBL" id="OJI82074.1"/>
    </source>
</evidence>